<organism evidence="2 3">
    <name type="scientific">Molorchus minor</name>
    <dbReference type="NCBI Taxonomy" id="1323400"/>
    <lineage>
        <taxon>Eukaryota</taxon>
        <taxon>Metazoa</taxon>
        <taxon>Ecdysozoa</taxon>
        <taxon>Arthropoda</taxon>
        <taxon>Hexapoda</taxon>
        <taxon>Insecta</taxon>
        <taxon>Pterygota</taxon>
        <taxon>Neoptera</taxon>
        <taxon>Endopterygota</taxon>
        <taxon>Coleoptera</taxon>
        <taxon>Polyphaga</taxon>
        <taxon>Cucujiformia</taxon>
        <taxon>Chrysomeloidea</taxon>
        <taxon>Cerambycidae</taxon>
        <taxon>Lamiinae</taxon>
        <taxon>Monochamini</taxon>
        <taxon>Molorchus</taxon>
    </lineage>
</organism>
<dbReference type="InterPro" id="IPR050473">
    <property type="entry name" value="A2M/Complement_sys"/>
</dbReference>
<name>A0ABQ9JLG2_9CUCU</name>
<feature type="domain" description="Alpha-macroglobulin receptor-binding" evidence="1">
    <location>
        <begin position="166"/>
        <end position="241"/>
    </location>
</feature>
<reference evidence="2" key="1">
    <citation type="journal article" date="2023" name="Insect Mol. Biol.">
        <title>Genome sequencing provides insights into the evolution of gene families encoding plant cell wall-degrading enzymes in longhorned beetles.</title>
        <authorList>
            <person name="Shin N.R."/>
            <person name="Okamura Y."/>
            <person name="Kirsch R."/>
            <person name="Pauchet Y."/>
        </authorList>
    </citation>
    <scope>NUCLEOTIDE SEQUENCE</scope>
    <source>
        <strain evidence="2">MMC_N1</strain>
    </source>
</reference>
<dbReference type="Pfam" id="PF07677">
    <property type="entry name" value="A2M_recep"/>
    <property type="match status" value="1"/>
</dbReference>
<keyword evidence="3" id="KW-1185">Reference proteome</keyword>
<dbReference type="SUPFAM" id="SSF48239">
    <property type="entry name" value="Terpenoid cyclases/Protein prenyltransferases"/>
    <property type="match status" value="1"/>
</dbReference>
<dbReference type="SMART" id="SM01361">
    <property type="entry name" value="A2M_recep"/>
    <property type="match status" value="1"/>
</dbReference>
<dbReference type="Pfam" id="PF07678">
    <property type="entry name" value="TED_complement"/>
    <property type="match status" value="1"/>
</dbReference>
<dbReference type="EMBL" id="JAPWTJ010000409">
    <property type="protein sequence ID" value="KAJ8978716.1"/>
    <property type="molecule type" value="Genomic_DNA"/>
</dbReference>
<evidence type="ECO:0000259" key="1">
    <source>
        <dbReference type="SMART" id="SM01361"/>
    </source>
</evidence>
<sequence>MLWWTNKENSSLTSDIEITSYVLLSLLEENTTENLANAHSVVRWLSSKYSHSGGHCGGPECPNQIFQHTKFEKKLTNKRKNLIFKSEDNLKSKKIILDDNTSNIKISVDGEGCVLAQTVHSYYLTDIPKSEAFKLAVDVEPVSTIDKCSITSVSPCLAYMGADGPANMAVMEVMLPSGYQADRASLYRLVDSEKVKMFEELKNKVNIYFTKLDKQLTCFSFNINEHSLVEARTDSIIRRILQRLD</sequence>
<evidence type="ECO:0000313" key="2">
    <source>
        <dbReference type="EMBL" id="KAJ8978716.1"/>
    </source>
</evidence>
<protein>
    <recommendedName>
        <fullName evidence="1">Alpha-macroglobulin receptor-binding domain-containing protein</fullName>
    </recommendedName>
</protein>
<proteinExistence type="predicted"/>
<evidence type="ECO:0000313" key="3">
    <source>
        <dbReference type="Proteomes" id="UP001162164"/>
    </source>
</evidence>
<accession>A0ABQ9JLG2</accession>
<dbReference type="Gene3D" id="2.60.40.690">
    <property type="entry name" value="Alpha-macroglobulin, receptor-binding domain"/>
    <property type="match status" value="1"/>
</dbReference>
<dbReference type="SUPFAM" id="SSF49410">
    <property type="entry name" value="Alpha-macroglobulin receptor domain"/>
    <property type="match status" value="1"/>
</dbReference>
<dbReference type="Proteomes" id="UP001162164">
    <property type="component" value="Unassembled WGS sequence"/>
</dbReference>
<dbReference type="PANTHER" id="PTHR11412">
    <property type="entry name" value="MACROGLOBULIN / COMPLEMENT"/>
    <property type="match status" value="1"/>
</dbReference>
<dbReference type="InterPro" id="IPR009048">
    <property type="entry name" value="A-macroglobulin_rcpt-bd"/>
</dbReference>
<dbReference type="InterPro" id="IPR011626">
    <property type="entry name" value="Alpha-macroglobulin_TED"/>
</dbReference>
<dbReference type="Gene3D" id="1.50.10.20">
    <property type="match status" value="1"/>
</dbReference>
<dbReference type="InterPro" id="IPR008930">
    <property type="entry name" value="Terpenoid_cyclase/PrenylTrfase"/>
</dbReference>
<comment type="caution">
    <text evidence="2">The sequence shown here is derived from an EMBL/GenBank/DDBJ whole genome shotgun (WGS) entry which is preliminary data.</text>
</comment>
<dbReference type="InterPro" id="IPR036595">
    <property type="entry name" value="A-macroglobulin_rcpt-bd_sf"/>
</dbReference>
<dbReference type="PANTHER" id="PTHR11412:SF171">
    <property type="entry name" value="PREGNANCY ZONE PROTEIN-LIKE PROTEIN"/>
    <property type="match status" value="1"/>
</dbReference>
<gene>
    <name evidence="2" type="ORF">NQ317_015964</name>
</gene>